<dbReference type="VEuPathDB" id="FungiDB:PSHT_09217"/>
<reference evidence="2" key="1">
    <citation type="submission" date="2017-12" db="EMBL/GenBank/DDBJ databases">
        <title>Gene loss provides genomic basis for host adaptation in cereal stripe rust fungi.</title>
        <authorList>
            <person name="Xia C."/>
        </authorList>
    </citation>
    <scope>NUCLEOTIDE SEQUENCE [LARGE SCALE GENOMIC DNA]</scope>
    <source>
        <strain evidence="2">93-210</strain>
    </source>
</reference>
<feature type="region of interest" description="Disordered" evidence="1">
    <location>
        <begin position="191"/>
        <end position="210"/>
    </location>
</feature>
<dbReference type="Proteomes" id="UP000239156">
    <property type="component" value="Unassembled WGS sequence"/>
</dbReference>
<feature type="compositionally biased region" description="Basic and acidic residues" evidence="1">
    <location>
        <begin position="401"/>
        <end position="410"/>
    </location>
</feature>
<accession>A0A2S4VKZ4</accession>
<dbReference type="VEuPathDB" id="FungiDB:PSTT_06248"/>
<comment type="caution">
    <text evidence="2">The sequence shown here is derived from an EMBL/GenBank/DDBJ whole genome shotgun (WGS) entry which is preliminary data.</text>
</comment>
<sequence length="410" mass="46908">MKRRLSSTSLADEPFDCYKRRRIEELKSNNPAVPKAFSRGNGNDHTGLDVTVSSYLFSPHNWPTGRELRRVKPFKDTNQSMLIQPILSLTAQLSLQRSLTSTLGRKKCRGSSSSNLRWEERLQEAFGVTCPHETQPEEKSRSSSHRQLELTISDGIRSPTLPSKTTDGKERSISQGKPAYVKPRHFRHEDFSTLLSKRKPSHPTSDKRAPGGIRHLHLWYELLQPDEKLGRLRPQEDKKCVSLPRDVLKKEDDESNKRSCKKPQKLFPLPNLLISGREYYNLSILTPIALEREERYNWGHVKKSPRVKNKIMRSKLRVLDMSSQAPVPSPEVLDSRFRTTRESSKKRSQPKPSCKPKSSAPMNFAGKYLGSRRPTHLAPHTQTSNPRESAASVDHTSPPMRTERRPTTNR</sequence>
<dbReference type="EMBL" id="PKSL01000048">
    <property type="protein sequence ID" value="POW10183.1"/>
    <property type="molecule type" value="Genomic_DNA"/>
</dbReference>
<evidence type="ECO:0000313" key="3">
    <source>
        <dbReference type="Proteomes" id="UP000239156"/>
    </source>
</evidence>
<protein>
    <submittedName>
        <fullName evidence="2">Uncharacterized protein</fullName>
    </submittedName>
</protein>
<name>A0A2S4VKZ4_9BASI</name>
<feature type="region of interest" description="Disordered" evidence="1">
    <location>
        <begin position="321"/>
        <end position="410"/>
    </location>
</feature>
<organism evidence="2 3">
    <name type="scientific">Puccinia striiformis</name>
    <dbReference type="NCBI Taxonomy" id="27350"/>
    <lineage>
        <taxon>Eukaryota</taxon>
        <taxon>Fungi</taxon>
        <taxon>Dikarya</taxon>
        <taxon>Basidiomycota</taxon>
        <taxon>Pucciniomycotina</taxon>
        <taxon>Pucciniomycetes</taxon>
        <taxon>Pucciniales</taxon>
        <taxon>Pucciniaceae</taxon>
        <taxon>Puccinia</taxon>
    </lineage>
</organism>
<evidence type="ECO:0000313" key="2">
    <source>
        <dbReference type="EMBL" id="POW10183.1"/>
    </source>
</evidence>
<evidence type="ECO:0000256" key="1">
    <source>
        <dbReference type="SAM" id="MobiDB-lite"/>
    </source>
</evidence>
<feature type="compositionally biased region" description="Low complexity" evidence="1">
    <location>
        <begin position="350"/>
        <end position="361"/>
    </location>
</feature>
<gene>
    <name evidence="2" type="ORF">PSTT_06248</name>
</gene>
<feature type="region of interest" description="Disordered" evidence="1">
    <location>
        <begin position="131"/>
        <end position="182"/>
    </location>
</feature>
<feature type="compositionally biased region" description="Basic and acidic residues" evidence="1">
    <location>
        <begin position="333"/>
        <end position="345"/>
    </location>
</feature>
<proteinExistence type="predicted"/>
<dbReference type="AlphaFoldDB" id="A0A2S4VKZ4"/>
<keyword evidence="3" id="KW-1185">Reference proteome</keyword>